<keyword evidence="3" id="KW-1185">Reference proteome</keyword>
<evidence type="ECO:0000313" key="2">
    <source>
        <dbReference type="EMBL" id="EWC47687.1"/>
    </source>
</evidence>
<name>W7I5E4_9PEZI</name>
<evidence type="ECO:0000259" key="1">
    <source>
        <dbReference type="Pfam" id="PF14681"/>
    </source>
</evidence>
<dbReference type="OrthoDB" id="5416609at2759"/>
<organism evidence="2 3">
    <name type="scientific">Drechslerella stenobrocha 248</name>
    <dbReference type="NCBI Taxonomy" id="1043628"/>
    <lineage>
        <taxon>Eukaryota</taxon>
        <taxon>Fungi</taxon>
        <taxon>Dikarya</taxon>
        <taxon>Ascomycota</taxon>
        <taxon>Pezizomycotina</taxon>
        <taxon>Orbiliomycetes</taxon>
        <taxon>Orbiliales</taxon>
        <taxon>Orbiliaceae</taxon>
        <taxon>Drechslerella</taxon>
    </lineage>
</organism>
<dbReference type="Pfam" id="PF13207">
    <property type="entry name" value="AAA_17"/>
    <property type="match status" value="1"/>
</dbReference>
<dbReference type="SUPFAM" id="SSF56784">
    <property type="entry name" value="HAD-like"/>
    <property type="match status" value="1"/>
</dbReference>
<dbReference type="PANTHER" id="PTHR43344:SF20">
    <property type="entry name" value="URACIL PHOSPHORIBOSYLTRANSFERASE"/>
    <property type="match status" value="1"/>
</dbReference>
<dbReference type="GO" id="GO:0005737">
    <property type="term" value="C:cytoplasm"/>
    <property type="evidence" value="ECO:0007669"/>
    <property type="project" value="TreeGrafter"/>
</dbReference>
<reference evidence="2 3" key="1">
    <citation type="submission" date="2013-05" db="EMBL/GenBank/DDBJ databases">
        <title>Drechslerella stenobrocha genome reveals carnivorous origination and mechanical trapping mechanism of predatory fungi.</title>
        <authorList>
            <person name="Liu X."/>
            <person name="Zhang W."/>
            <person name="Liu K."/>
        </authorList>
    </citation>
    <scope>NUCLEOTIDE SEQUENCE [LARGE SCALE GENOMIC DNA]</scope>
    <source>
        <strain evidence="2 3">248</strain>
    </source>
</reference>
<dbReference type="Gene3D" id="3.40.50.300">
    <property type="entry name" value="P-loop containing nucleotide triphosphate hydrolases"/>
    <property type="match status" value="1"/>
</dbReference>
<dbReference type="Pfam" id="PF14681">
    <property type="entry name" value="UPRTase"/>
    <property type="match status" value="1"/>
</dbReference>
<protein>
    <recommendedName>
        <fullName evidence="1">Phosphoribosyltransferase domain-containing protein</fullName>
    </recommendedName>
</protein>
<feature type="domain" description="Phosphoribosyltransferase" evidence="1">
    <location>
        <begin position="471"/>
        <end position="663"/>
    </location>
</feature>
<dbReference type="PANTHER" id="PTHR43344">
    <property type="entry name" value="PHOSPHOSERINE PHOSPHATASE"/>
    <property type="match status" value="1"/>
</dbReference>
<dbReference type="HOGENOM" id="CLU_012235_1_0_1"/>
<dbReference type="InterPro" id="IPR029057">
    <property type="entry name" value="PRTase-like"/>
</dbReference>
<dbReference type="Proteomes" id="UP000024837">
    <property type="component" value="Unassembled WGS sequence"/>
</dbReference>
<dbReference type="InterPro" id="IPR027417">
    <property type="entry name" value="P-loop_NTPase"/>
</dbReference>
<dbReference type="GO" id="GO:0006564">
    <property type="term" value="P:L-serine biosynthetic process"/>
    <property type="evidence" value="ECO:0007669"/>
    <property type="project" value="TreeGrafter"/>
</dbReference>
<dbReference type="InterPro" id="IPR000836">
    <property type="entry name" value="PRTase_dom"/>
</dbReference>
<dbReference type="InterPro" id="IPR023214">
    <property type="entry name" value="HAD_sf"/>
</dbReference>
<accession>W7I5E4</accession>
<dbReference type="SUPFAM" id="SSF52540">
    <property type="entry name" value="P-loop containing nucleoside triphosphate hydrolases"/>
    <property type="match status" value="1"/>
</dbReference>
<dbReference type="InterPro" id="IPR050582">
    <property type="entry name" value="HAD-like_SerB"/>
</dbReference>
<evidence type="ECO:0000313" key="3">
    <source>
        <dbReference type="Proteomes" id="UP000024837"/>
    </source>
</evidence>
<sequence length="667" mass="73848">MPEIATVKPTVIGIYGVPGCGKSFLIKELEECLRFRGFQFYEGSKMIADLVPGGLDAFKKLGEGEKSNWRQLAIETIGRGCLQSGQTAVVAGHFMFWPEETEPGVPVYTESDLLTFTHILYLDVPTDIIRQRCRNDRERSRPVLSLDHLHKWQEAEKTQLRHLCRQHGILFSRIPPSPSLLNNVSAFLLDFQCGTEESNLSNVMSKLDQIFGSSKELLDTVLVLDADRTLTALDSGKLFWENLSKRSNNQEDRLKSLFSSPLGYSYTAFRQATLLYEETVDDSEFESLCGMVASAIEIYPEFSSLLKSIAQHEHVGAVVVTCGLRLVWDKVLERLGVSEKIKVVGGGRISDGLVVTAEVKAAVVTHLRAHYNMRVWAFGDSVLDLPMLCAADQAIVVVGEKQSRSKTMEAALSTAIGSGKLLARQALLPSTVPPRLDTTRLPVAHLANPKFVDSIVCCLRRDRFEVLHATERSSAKFLMTPTRDAAVSGPALREAHRRIGWYLATEFLGEILGLEEYPIPHVQGHYTSGYRMRHEAETSIVALMRGGEPMALGVNDALPSATFVHAKNPSDIKNHHLLQTVVLVDSVINNGETIAEFVQYVRELSHSTRIVVVAGVVQSQSISTGRLAKMITEQKFSIIALRLSDNKFTGKGTTDTGNRLFNTTHIS</sequence>
<gene>
    <name evidence="2" type="ORF">DRE_02887</name>
</gene>
<dbReference type="Pfam" id="PF12710">
    <property type="entry name" value="HAD"/>
    <property type="match status" value="1"/>
</dbReference>
<dbReference type="EMBL" id="KI966408">
    <property type="protein sequence ID" value="EWC47687.1"/>
    <property type="molecule type" value="Genomic_DNA"/>
</dbReference>
<dbReference type="GO" id="GO:0000287">
    <property type="term" value="F:magnesium ion binding"/>
    <property type="evidence" value="ECO:0007669"/>
    <property type="project" value="TreeGrafter"/>
</dbReference>
<dbReference type="Gene3D" id="3.40.50.1000">
    <property type="entry name" value="HAD superfamily/HAD-like"/>
    <property type="match status" value="1"/>
</dbReference>
<dbReference type="GO" id="GO:0036424">
    <property type="term" value="F:L-phosphoserine phosphatase activity"/>
    <property type="evidence" value="ECO:0007669"/>
    <property type="project" value="TreeGrafter"/>
</dbReference>
<dbReference type="CDD" id="cd06223">
    <property type="entry name" value="PRTases_typeI"/>
    <property type="match status" value="1"/>
</dbReference>
<proteinExistence type="predicted"/>
<dbReference type="Gene3D" id="3.40.50.2020">
    <property type="match status" value="1"/>
</dbReference>
<dbReference type="InterPro" id="IPR036412">
    <property type="entry name" value="HAD-like_sf"/>
</dbReference>
<dbReference type="AlphaFoldDB" id="W7I5E4"/>
<dbReference type="SUPFAM" id="SSF53271">
    <property type="entry name" value="PRTase-like"/>
    <property type="match status" value="1"/>
</dbReference>